<dbReference type="InParanoid" id="E4ZP86"/>
<keyword evidence="3" id="KW-1185">Reference proteome</keyword>
<accession>E4ZP86</accession>
<sequence>MHGAMGGAIRMPNRSFKSSLASLSGSSKTRTKPPPLLGIS</sequence>
<evidence type="ECO:0000313" key="2">
    <source>
        <dbReference type="EMBL" id="CBX93111.1"/>
    </source>
</evidence>
<feature type="compositionally biased region" description="Low complexity" evidence="1">
    <location>
        <begin position="15"/>
        <end position="28"/>
    </location>
</feature>
<evidence type="ECO:0000256" key="1">
    <source>
        <dbReference type="SAM" id="MobiDB-lite"/>
    </source>
</evidence>
<protein>
    <submittedName>
        <fullName evidence="2">Predicted protein</fullName>
    </submittedName>
</protein>
<dbReference type="HOGENOM" id="CLU_3299526_0_0_1"/>
<name>E4ZP86_LEPMJ</name>
<dbReference type="AlphaFoldDB" id="E4ZP86"/>
<evidence type="ECO:0000313" key="3">
    <source>
        <dbReference type="Proteomes" id="UP000002668"/>
    </source>
</evidence>
<dbReference type="Proteomes" id="UP000002668">
    <property type="component" value="Genome"/>
</dbReference>
<proteinExistence type="predicted"/>
<feature type="region of interest" description="Disordered" evidence="1">
    <location>
        <begin position="1"/>
        <end position="40"/>
    </location>
</feature>
<organism evidence="3">
    <name type="scientific">Leptosphaeria maculans (strain JN3 / isolate v23.1.3 / race Av1-4-5-6-7-8)</name>
    <name type="common">Blackleg fungus</name>
    <name type="synonym">Phoma lingam</name>
    <dbReference type="NCBI Taxonomy" id="985895"/>
    <lineage>
        <taxon>Eukaryota</taxon>
        <taxon>Fungi</taxon>
        <taxon>Dikarya</taxon>
        <taxon>Ascomycota</taxon>
        <taxon>Pezizomycotina</taxon>
        <taxon>Dothideomycetes</taxon>
        <taxon>Pleosporomycetidae</taxon>
        <taxon>Pleosporales</taxon>
        <taxon>Pleosporineae</taxon>
        <taxon>Leptosphaeriaceae</taxon>
        <taxon>Plenodomus</taxon>
        <taxon>Plenodomus lingam/Leptosphaeria maculans species complex</taxon>
    </lineage>
</organism>
<gene>
    <name evidence="2" type="ORF">LEMA_uP040120.1</name>
</gene>
<reference evidence="3" key="1">
    <citation type="journal article" date="2011" name="Nat. Commun.">
        <title>Effector diversification within compartments of the Leptosphaeria maculans genome affected by Repeat-Induced Point mutations.</title>
        <authorList>
            <person name="Rouxel T."/>
            <person name="Grandaubert J."/>
            <person name="Hane J.K."/>
            <person name="Hoede C."/>
            <person name="van de Wouw A.P."/>
            <person name="Couloux A."/>
            <person name="Dominguez V."/>
            <person name="Anthouard V."/>
            <person name="Bally P."/>
            <person name="Bourras S."/>
            <person name="Cozijnsen A.J."/>
            <person name="Ciuffetti L.M."/>
            <person name="Degrave A."/>
            <person name="Dilmaghani A."/>
            <person name="Duret L."/>
            <person name="Fudal I."/>
            <person name="Goodwin S.B."/>
            <person name="Gout L."/>
            <person name="Glaser N."/>
            <person name="Linglin J."/>
            <person name="Kema G.H.J."/>
            <person name="Lapalu N."/>
            <person name="Lawrence C.B."/>
            <person name="May K."/>
            <person name="Meyer M."/>
            <person name="Ollivier B."/>
            <person name="Poulain J."/>
            <person name="Schoch C.L."/>
            <person name="Simon A."/>
            <person name="Spatafora J.W."/>
            <person name="Stachowiak A."/>
            <person name="Turgeon B.G."/>
            <person name="Tyler B.M."/>
            <person name="Vincent D."/>
            <person name="Weissenbach J."/>
            <person name="Amselem J."/>
            <person name="Quesneville H."/>
            <person name="Oliver R.P."/>
            <person name="Wincker P."/>
            <person name="Balesdent M.-H."/>
            <person name="Howlett B.J."/>
        </authorList>
    </citation>
    <scope>NUCLEOTIDE SEQUENCE [LARGE SCALE GENOMIC DNA]</scope>
    <source>
        <strain evidence="3">JN3 / isolate v23.1.3 / race Av1-4-5-6-7-8</strain>
    </source>
</reference>
<dbReference type="EMBL" id="FP929105">
    <property type="protein sequence ID" value="CBX93111.1"/>
    <property type="molecule type" value="Genomic_DNA"/>
</dbReference>
<dbReference type="VEuPathDB" id="FungiDB:LEMA_uP040120.1"/>